<evidence type="ECO:0000313" key="17">
    <source>
        <dbReference type="RefSeq" id="XP_030052567.1"/>
    </source>
</evidence>
<dbReference type="KEGG" id="muo:115465885"/>
<keyword evidence="16" id="KW-1185">Reference proteome</keyword>
<dbReference type="Pfam" id="PF01017">
    <property type="entry name" value="STAT_alpha"/>
    <property type="match status" value="1"/>
</dbReference>
<comment type="similarity">
    <text evidence="3 13">Belongs to the transcription factor STAT family.</text>
</comment>
<proteinExistence type="inferred from homology"/>
<evidence type="ECO:0000256" key="12">
    <source>
        <dbReference type="PROSITE-ProRule" id="PRU00191"/>
    </source>
</evidence>
<keyword evidence="14" id="KW-0175">Coiled coil</keyword>
<dbReference type="Gene3D" id="3.30.505.10">
    <property type="entry name" value="SH2 domain"/>
    <property type="match status" value="1"/>
</dbReference>
<dbReference type="SUPFAM" id="SSF49417">
    <property type="entry name" value="p53-like transcription factors"/>
    <property type="match status" value="1"/>
</dbReference>
<dbReference type="FunFam" id="2.60.40.630:FF:000004">
    <property type="entry name" value="Signal transducer and activator of transcription"/>
    <property type="match status" value="1"/>
</dbReference>
<dbReference type="InterPro" id="IPR008967">
    <property type="entry name" value="p53-like_TF_DNA-bd_sf"/>
</dbReference>
<gene>
    <name evidence="17" type="primary">STAT2</name>
</gene>
<dbReference type="Gene3D" id="1.10.238.10">
    <property type="entry name" value="EF-hand"/>
    <property type="match status" value="1"/>
</dbReference>
<dbReference type="InterPro" id="IPR001217">
    <property type="entry name" value="STAT"/>
</dbReference>
<dbReference type="Gene3D" id="1.20.1050.20">
    <property type="entry name" value="STAT transcription factor, all-alpha domain"/>
    <property type="match status" value="1"/>
</dbReference>
<evidence type="ECO:0000256" key="7">
    <source>
        <dbReference type="ARBA" id="ARBA00023015"/>
    </source>
</evidence>
<evidence type="ECO:0000256" key="14">
    <source>
        <dbReference type="SAM" id="Coils"/>
    </source>
</evidence>
<dbReference type="GO" id="GO:0003700">
    <property type="term" value="F:DNA-binding transcription factor activity"/>
    <property type="evidence" value="ECO:0007669"/>
    <property type="project" value="InterPro"/>
</dbReference>
<evidence type="ECO:0000256" key="2">
    <source>
        <dbReference type="ARBA" id="ARBA00004496"/>
    </source>
</evidence>
<name>A0A6P7XAF7_9AMPH</name>
<dbReference type="InterPro" id="IPR048988">
    <property type="entry name" value="STAT_linker"/>
</dbReference>
<evidence type="ECO:0000313" key="16">
    <source>
        <dbReference type="Proteomes" id="UP000515156"/>
    </source>
</evidence>
<dbReference type="Pfam" id="PF21354">
    <property type="entry name" value="STAT_linker"/>
    <property type="match status" value="1"/>
</dbReference>
<dbReference type="Gene3D" id="2.60.40.630">
    <property type="entry name" value="STAT transcription factor, DNA-binding domain"/>
    <property type="match status" value="1"/>
</dbReference>
<keyword evidence="4 13" id="KW-0963">Cytoplasm</keyword>
<evidence type="ECO:0000256" key="1">
    <source>
        <dbReference type="ARBA" id="ARBA00004123"/>
    </source>
</evidence>
<dbReference type="RefSeq" id="XP_030052567.1">
    <property type="nucleotide sequence ID" value="XM_030196707.1"/>
</dbReference>
<dbReference type="FunFam" id="1.20.1050.20:FF:000001">
    <property type="entry name" value="Signal transducer and activator of transcription"/>
    <property type="match status" value="1"/>
</dbReference>
<keyword evidence="11 13" id="KW-0539">Nucleus</keyword>
<dbReference type="PANTHER" id="PTHR11801">
    <property type="entry name" value="SIGNAL TRANSDUCER AND ACTIVATOR OF TRANSCRIPTION"/>
    <property type="match status" value="1"/>
</dbReference>
<dbReference type="InterPro" id="IPR000980">
    <property type="entry name" value="SH2"/>
</dbReference>
<evidence type="ECO:0000256" key="3">
    <source>
        <dbReference type="ARBA" id="ARBA00005586"/>
    </source>
</evidence>
<dbReference type="GO" id="GO:0003677">
    <property type="term" value="F:DNA binding"/>
    <property type="evidence" value="ECO:0007669"/>
    <property type="project" value="UniProtKB-KW"/>
</dbReference>
<protein>
    <recommendedName>
        <fullName evidence="13">Signal transducer and activator of transcription</fullName>
    </recommendedName>
</protein>
<evidence type="ECO:0000256" key="13">
    <source>
        <dbReference type="RuleBase" id="RU046415"/>
    </source>
</evidence>
<dbReference type="GeneID" id="115465885"/>
<keyword evidence="5 13" id="KW-0597">Phosphoprotein</keyword>
<comment type="subcellular location">
    <subcellularLocation>
        <location evidence="2 13">Cytoplasm</location>
    </subcellularLocation>
    <subcellularLocation>
        <location evidence="1 13">Nucleus</location>
    </subcellularLocation>
</comment>
<sequence>MESDTRVTRWQDLQCLDDNFKEQLMNLYHSDLLPLNVRHYLAHWIEAQDWDQASREVSLATVLLQNLLQHVDDQLNHFTQEQEILEQHNFRKFKHDIQAKYQEFPLQLAAIISRILKDEENILSSARQVQQAQADEVPETTMETGSQIYIRNRVVDVRNRMQTVIKEVKSMELTQEAFDFRFNTFKAQGATEPQKEIQVLLQATLNKLDQMRKNIVDALKELLGRFETLLNFLREELGEWARQQQRQYIGAPVSTSVTQLESWITATAVSLFHLRQVLKSLMELSCKLTYDNDPLKLDPAILERRTTELISCLLASAFVVENQPIMSSPIKRPLVLKTNVQFSVRTRFLVKLPELNHVMTVTAVIDKNPPKESGYRRFNVLGTLSKVLNMDDVHKEGLTAEFKHLTLKEQKAGVGGKGGKGINDSSLAVTEELHNISFIMKFNYQGLLLDLETSTLPLVIISNVSQIPSGWASMLWFNMLCSDTKNLLFFSNPPAASWTQLGEVLSWQFSSTTKRGLDEDQLSMLAEKLCGNKNSVSWSKFCKDNMPNSSFTFWTWIDGILQLIQTHLENIWNDGLVMGFVSRKKEKSLLKKKMDGTFLLRFSESCRDGGITFTWVEFQGEEYNIRSVQPYTKTDLSSIPLTEIIRNFQLMAEENIPENPLKYLYPDIKKDIAFGKYYEHRSEVTNEYKKYLERRLIMVSARQTDNNQMPQVDNEWGLDQPDFGTVNLPSLEPLLIHDCDPMMPMIPFDSLED</sequence>
<dbReference type="SUPFAM" id="SSF47655">
    <property type="entry name" value="STAT"/>
    <property type="match status" value="1"/>
</dbReference>
<evidence type="ECO:0000259" key="15">
    <source>
        <dbReference type="PROSITE" id="PS50001"/>
    </source>
</evidence>
<dbReference type="FunFam" id="1.10.238.10:FF:000012">
    <property type="entry name" value="Signal transducer and activator of transcription"/>
    <property type="match status" value="1"/>
</dbReference>
<dbReference type="Proteomes" id="UP000515156">
    <property type="component" value="Chromosome 3"/>
</dbReference>
<dbReference type="InterPro" id="IPR036535">
    <property type="entry name" value="STAT_N_sf"/>
</dbReference>
<evidence type="ECO:0000256" key="10">
    <source>
        <dbReference type="ARBA" id="ARBA00023163"/>
    </source>
</evidence>
<feature type="domain" description="SH2" evidence="15">
    <location>
        <begin position="572"/>
        <end position="690"/>
    </location>
</feature>
<dbReference type="InterPro" id="IPR036860">
    <property type="entry name" value="SH2_dom_sf"/>
</dbReference>
<keyword evidence="9 13" id="KW-0010">Activator</keyword>
<keyword evidence="7 13" id="KW-0805">Transcription regulation</keyword>
<dbReference type="Pfam" id="PF02865">
    <property type="entry name" value="STAT_int"/>
    <property type="match status" value="1"/>
</dbReference>
<accession>A0A6P7XAF7</accession>
<evidence type="ECO:0000256" key="11">
    <source>
        <dbReference type="ARBA" id="ARBA00023242"/>
    </source>
</evidence>
<keyword evidence="8 13" id="KW-0238">DNA-binding</keyword>
<dbReference type="GO" id="GO:0005737">
    <property type="term" value="C:cytoplasm"/>
    <property type="evidence" value="ECO:0007669"/>
    <property type="project" value="UniProtKB-SubCell"/>
</dbReference>
<dbReference type="SUPFAM" id="SSF55550">
    <property type="entry name" value="SH2 domain"/>
    <property type="match status" value="1"/>
</dbReference>
<keyword evidence="10 13" id="KW-0804">Transcription</keyword>
<dbReference type="InterPro" id="IPR012345">
    <property type="entry name" value="STAT_TF_DNA-bd_N"/>
</dbReference>
<dbReference type="GO" id="GO:0019221">
    <property type="term" value="P:cytokine-mediated signaling pathway"/>
    <property type="evidence" value="ECO:0007669"/>
    <property type="project" value="UniProtKB-ARBA"/>
</dbReference>
<evidence type="ECO:0000256" key="6">
    <source>
        <dbReference type="ARBA" id="ARBA00022999"/>
    </source>
</evidence>
<dbReference type="Gene3D" id="1.10.532.10">
    <property type="entry name" value="STAT transcription factor, N-terminal domain"/>
    <property type="match status" value="1"/>
</dbReference>
<dbReference type="SUPFAM" id="SSF48092">
    <property type="entry name" value="Transcription factor STAT-4 N-domain"/>
    <property type="match status" value="1"/>
</dbReference>
<dbReference type="SMART" id="SM00964">
    <property type="entry name" value="STAT_int"/>
    <property type="match status" value="1"/>
</dbReference>
<dbReference type="AlphaFoldDB" id="A0A6P7XAF7"/>
<dbReference type="OrthoDB" id="19300at2759"/>
<dbReference type="InterPro" id="IPR015988">
    <property type="entry name" value="STAT_TF_CC"/>
</dbReference>
<evidence type="ECO:0000256" key="4">
    <source>
        <dbReference type="ARBA" id="ARBA00022490"/>
    </source>
</evidence>
<evidence type="ECO:0000256" key="9">
    <source>
        <dbReference type="ARBA" id="ARBA00023159"/>
    </source>
</evidence>
<dbReference type="InParanoid" id="A0A6P7XAF7"/>
<dbReference type="InterPro" id="IPR013799">
    <property type="entry name" value="STAT_TF_prot_interaction"/>
</dbReference>
<dbReference type="Pfam" id="PF02864">
    <property type="entry name" value="STAT_bind"/>
    <property type="match status" value="1"/>
</dbReference>
<dbReference type="InterPro" id="IPR013800">
    <property type="entry name" value="STAT_TF_alpha"/>
</dbReference>
<dbReference type="FunFam" id="3.30.505.10:FF:000003">
    <property type="entry name" value="Signal transducer and activator of transcription"/>
    <property type="match status" value="1"/>
</dbReference>
<dbReference type="PROSITE" id="PS50001">
    <property type="entry name" value="SH2"/>
    <property type="match status" value="1"/>
</dbReference>
<reference evidence="17" key="1">
    <citation type="submission" date="2025-08" db="UniProtKB">
        <authorList>
            <consortium name="RefSeq"/>
        </authorList>
    </citation>
    <scope>IDENTIFICATION</scope>
</reference>
<keyword evidence="6 12" id="KW-0727">SH2 domain</keyword>
<feature type="coiled-coil region" evidence="14">
    <location>
        <begin position="201"/>
        <end position="236"/>
    </location>
</feature>
<dbReference type="GO" id="GO:0005634">
    <property type="term" value="C:nucleus"/>
    <property type="evidence" value="ECO:0007669"/>
    <property type="project" value="UniProtKB-SubCell"/>
</dbReference>
<dbReference type="InterPro" id="IPR013801">
    <property type="entry name" value="STAT_TF_DNA-bd"/>
</dbReference>
<evidence type="ECO:0000256" key="8">
    <source>
        <dbReference type="ARBA" id="ARBA00023125"/>
    </source>
</evidence>
<organism evidence="16 17">
    <name type="scientific">Microcaecilia unicolor</name>
    <dbReference type="NCBI Taxonomy" id="1415580"/>
    <lineage>
        <taxon>Eukaryota</taxon>
        <taxon>Metazoa</taxon>
        <taxon>Chordata</taxon>
        <taxon>Craniata</taxon>
        <taxon>Vertebrata</taxon>
        <taxon>Euteleostomi</taxon>
        <taxon>Amphibia</taxon>
        <taxon>Gymnophiona</taxon>
        <taxon>Siphonopidae</taxon>
        <taxon>Microcaecilia</taxon>
    </lineage>
</organism>
<dbReference type="CTD" id="6773"/>
<dbReference type="Pfam" id="PF00017">
    <property type="entry name" value="SH2"/>
    <property type="match status" value="1"/>
</dbReference>
<evidence type="ECO:0000256" key="5">
    <source>
        <dbReference type="ARBA" id="ARBA00022553"/>
    </source>
</evidence>